<organism evidence="1 2">
    <name type="scientific">Eretmocerus hayati</name>
    <dbReference type="NCBI Taxonomy" id="131215"/>
    <lineage>
        <taxon>Eukaryota</taxon>
        <taxon>Metazoa</taxon>
        <taxon>Ecdysozoa</taxon>
        <taxon>Arthropoda</taxon>
        <taxon>Hexapoda</taxon>
        <taxon>Insecta</taxon>
        <taxon>Pterygota</taxon>
        <taxon>Neoptera</taxon>
        <taxon>Endopterygota</taxon>
        <taxon>Hymenoptera</taxon>
        <taxon>Apocrita</taxon>
        <taxon>Proctotrupomorpha</taxon>
        <taxon>Chalcidoidea</taxon>
        <taxon>Aphelinidae</taxon>
        <taxon>Aphelininae</taxon>
        <taxon>Eretmocerus</taxon>
    </lineage>
</organism>
<sequence length="100" mass="11837">MIGMKCEISEKWKEIMINKSKLEGSDIYIEKGLTWQEREMERKLIGFAKEQAGKGKKTLTGKEWRRAEPKEGKEENEDNSMEYSGRQRYQPQDIGLFKKF</sequence>
<reference evidence="1" key="1">
    <citation type="submission" date="2023-04" db="EMBL/GenBank/DDBJ databases">
        <title>A chromosome-level genome assembly of the parasitoid wasp Eretmocerus hayati.</title>
        <authorList>
            <person name="Zhong Y."/>
            <person name="Liu S."/>
            <person name="Liu Y."/>
        </authorList>
    </citation>
    <scope>NUCLEOTIDE SEQUENCE</scope>
    <source>
        <strain evidence="1">ZJU_SS_LIU_2023</strain>
    </source>
</reference>
<accession>A0ACC2N594</accession>
<dbReference type="EMBL" id="CM056744">
    <property type="protein sequence ID" value="KAJ8666324.1"/>
    <property type="molecule type" value="Genomic_DNA"/>
</dbReference>
<evidence type="ECO:0000313" key="2">
    <source>
        <dbReference type="Proteomes" id="UP001239111"/>
    </source>
</evidence>
<keyword evidence="2" id="KW-1185">Reference proteome</keyword>
<name>A0ACC2N594_9HYME</name>
<dbReference type="Proteomes" id="UP001239111">
    <property type="component" value="Chromosome 4"/>
</dbReference>
<evidence type="ECO:0000313" key="1">
    <source>
        <dbReference type="EMBL" id="KAJ8666324.1"/>
    </source>
</evidence>
<gene>
    <name evidence="1" type="ORF">QAD02_007986</name>
</gene>
<proteinExistence type="predicted"/>
<protein>
    <submittedName>
        <fullName evidence="1">Uncharacterized protein</fullName>
    </submittedName>
</protein>
<comment type="caution">
    <text evidence="1">The sequence shown here is derived from an EMBL/GenBank/DDBJ whole genome shotgun (WGS) entry which is preliminary data.</text>
</comment>